<evidence type="ECO:0000313" key="6">
    <source>
        <dbReference type="EMBL" id="KAJ3490028.1"/>
    </source>
</evidence>
<protein>
    <recommendedName>
        <fullName evidence="5">Protein kinase domain-containing protein</fullName>
    </recommendedName>
</protein>
<dbReference type="GO" id="GO:0005737">
    <property type="term" value="C:cytoplasm"/>
    <property type="evidence" value="ECO:0007669"/>
    <property type="project" value="TreeGrafter"/>
</dbReference>
<organism evidence="6 7">
    <name type="scientific">Meripilus lineatus</name>
    <dbReference type="NCBI Taxonomy" id="2056292"/>
    <lineage>
        <taxon>Eukaryota</taxon>
        <taxon>Fungi</taxon>
        <taxon>Dikarya</taxon>
        <taxon>Basidiomycota</taxon>
        <taxon>Agaricomycotina</taxon>
        <taxon>Agaricomycetes</taxon>
        <taxon>Polyporales</taxon>
        <taxon>Meripilaceae</taxon>
        <taxon>Meripilus</taxon>
    </lineage>
</organism>
<dbReference type="GO" id="GO:0004672">
    <property type="term" value="F:protein kinase activity"/>
    <property type="evidence" value="ECO:0007669"/>
    <property type="project" value="InterPro"/>
</dbReference>
<dbReference type="GO" id="GO:0005524">
    <property type="term" value="F:ATP binding"/>
    <property type="evidence" value="ECO:0007669"/>
    <property type="project" value="UniProtKB-KW"/>
</dbReference>
<evidence type="ECO:0000313" key="7">
    <source>
        <dbReference type="Proteomes" id="UP001212997"/>
    </source>
</evidence>
<keyword evidence="2" id="KW-0547">Nucleotide-binding</keyword>
<dbReference type="InterPro" id="IPR050339">
    <property type="entry name" value="CC_SR_Kinase"/>
</dbReference>
<dbReference type="GO" id="GO:0005634">
    <property type="term" value="C:nucleus"/>
    <property type="evidence" value="ECO:0007669"/>
    <property type="project" value="TreeGrafter"/>
</dbReference>
<sequence>MATYNPSVLPFYGINNHLFGQVDIPGLISPFLDNGTLRVYIEKQEAIDALIWRLLTEIVTGLRYLHAHNIVHGDLRPPNVLIDDDGHVKLSDFGLANFSDFSLQSTSNPDAGAQSPGRYFYQPFNLEDYRPSTEADVFAVGRCVPGNFLSAPSQEHILKKSNSHIMDRRKTFLLAFVSSFPNIGIGYHAIDPALRHSLI</sequence>
<evidence type="ECO:0000256" key="3">
    <source>
        <dbReference type="ARBA" id="ARBA00022777"/>
    </source>
</evidence>
<accession>A0AAD5V9W2</accession>
<dbReference type="PROSITE" id="PS50011">
    <property type="entry name" value="PROTEIN_KINASE_DOM"/>
    <property type="match status" value="1"/>
</dbReference>
<dbReference type="CDD" id="cd00180">
    <property type="entry name" value="PKc"/>
    <property type="match status" value="1"/>
</dbReference>
<keyword evidence="7" id="KW-1185">Reference proteome</keyword>
<evidence type="ECO:0000256" key="2">
    <source>
        <dbReference type="ARBA" id="ARBA00022741"/>
    </source>
</evidence>
<comment type="caution">
    <text evidence="6">The sequence shown here is derived from an EMBL/GenBank/DDBJ whole genome shotgun (WGS) entry which is preliminary data.</text>
</comment>
<dbReference type="Proteomes" id="UP001212997">
    <property type="component" value="Unassembled WGS sequence"/>
</dbReference>
<keyword evidence="1" id="KW-0808">Transferase</keyword>
<dbReference type="Pfam" id="PF00069">
    <property type="entry name" value="Pkinase"/>
    <property type="match status" value="1"/>
</dbReference>
<proteinExistence type="predicted"/>
<feature type="domain" description="Protein kinase" evidence="5">
    <location>
        <begin position="1"/>
        <end position="199"/>
    </location>
</feature>
<evidence type="ECO:0000259" key="5">
    <source>
        <dbReference type="PROSITE" id="PS50011"/>
    </source>
</evidence>
<name>A0AAD5V9W2_9APHY</name>
<dbReference type="SUPFAM" id="SSF56112">
    <property type="entry name" value="Protein kinase-like (PK-like)"/>
    <property type="match status" value="1"/>
</dbReference>
<gene>
    <name evidence="6" type="ORF">NLI96_g1719</name>
</gene>
<dbReference type="SMART" id="SM00220">
    <property type="entry name" value="S_TKc"/>
    <property type="match status" value="1"/>
</dbReference>
<evidence type="ECO:0000256" key="4">
    <source>
        <dbReference type="ARBA" id="ARBA00022840"/>
    </source>
</evidence>
<dbReference type="PANTHER" id="PTHR11042">
    <property type="entry name" value="EUKARYOTIC TRANSLATION INITIATION FACTOR 2-ALPHA KINASE EIF2-ALPHA KINASE -RELATED"/>
    <property type="match status" value="1"/>
</dbReference>
<dbReference type="EMBL" id="JANAWD010000034">
    <property type="protein sequence ID" value="KAJ3490028.1"/>
    <property type="molecule type" value="Genomic_DNA"/>
</dbReference>
<dbReference type="Gene3D" id="1.10.510.10">
    <property type="entry name" value="Transferase(Phosphotransferase) domain 1"/>
    <property type="match status" value="1"/>
</dbReference>
<reference evidence="6" key="1">
    <citation type="submission" date="2022-07" db="EMBL/GenBank/DDBJ databases">
        <title>Genome Sequence of Physisporinus lineatus.</title>
        <authorList>
            <person name="Buettner E."/>
        </authorList>
    </citation>
    <scope>NUCLEOTIDE SEQUENCE</scope>
    <source>
        <strain evidence="6">VT162</strain>
    </source>
</reference>
<dbReference type="AlphaFoldDB" id="A0AAD5V9W2"/>
<keyword evidence="3" id="KW-0418">Kinase</keyword>
<dbReference type="InterPro" id="IPR011009">
    <property type="entry name" value="Kinase-like_dom_sf"/>
</dbReference>
<keyword evidence="4" id="KW-0067">ATP-binding</keyword>
<evidence type="ECO:0000256" key="1">
    <source>
        <dbReference type="ARBA" id="ARBA00022679"/>
    </source>
</evidence>
<dbReference type="InterPro" id="IPR000719">
    <property type="entry name" value="Prot_kinase_dom"/>
</dbReference>